<evidence type="ECO:0000256" key="4">
    <source>
        <dbReference type="ARBA" id="ARBA00022960"/>
    </source>
</evidence>
<dbReference type="GO" id="GO:0008360">
    <property type="term" value="P:regulation of cell shape"/>
    <property type="evidence" value="ECO:0007669"/>
    <property type="project" value="UniProtKB-UniRule"/>
</dbReference>
<feature type="transmembrane region" description="Helical" evidence="8">
    <location>
        <begin position="281"/>
        <end position="301"/>
    </location>
</feature>
<dbReference type="CDD" id="cd13123">
    <property type="entry name" value="MATE_MurJ_like"/>
    <property type="match status" value="1"/>
</dbReference>
<dbReference type="GO" id="GO:0009252">
    <property type="term" value="P:peptidoglycan biosynthetic process"/>
    <property type="evidence" value="ECO:0007669"/>
    <property type="project" value="UniProtKB-UniRule"/>
</dbReference>
<evidence type="ECO:0000256" key="9">
    <source>
        <dbReference type="PIRNR" id="PIRNR002869"/>
    </source>
</evidence>
<gene>
    <name evidence="8" type="primary">murJ</name>
    <name evidence="10" type="ORF">A3E45_04055</name>
</gene>
<feature type="transmembrane region" description="Helical" evidence="8">
    <location>
        <begin position="256"/>
        <end position="275"/>
    </location>
</feature>
<evidence type="ECO:0000256" key="7">
    <source>
        <dbReference type="ARBA" id="ARBA00023136"/>
    </source>
</evidence>
<dbReference type="GO" id="GO:0034204">
    <property type="term" value="P:lipid translocation"/>
    <property type="evidence" value="ECO:0007669"/>
    <property type="project" value="TreeGrafter"/>
</dbReference>
<dbReference type="NCBIfam" id="TIGR01695">
    <property type="entry name" value="murJ_mviN"/>
    <property type="match status" value="1"/>
</dbReference>
<evidence type="ECO:0000256" key="6">
    <source>
        <dbReference type="ARBA" id="ARBA00022989"/>
    </source>
</evidence>
<dbReference type="GO" id="GO:0015648">
    <property type="term" value="F:lipid-linked peptidoglycan transporter activity"/>
    <property type="evidence" value="ECO:0007669"/>
    <property type="project" value="UniProtKB-UniRule"/>
</dbReference>
<feature type="transmembrane region" description="Helical" evidence="8">
    <location>
        <begin position="166"/>
        <end position="191"/>
    </location>
</feature>
<feature type="transmembrane region" description="Helical" evidence="8">
    <location>
        <begin position="417"/>
        <end position="438"/>
    </location>
</feature>
<feature type="transmembrane region" description="Helical" evidence="8">
    <location>
        <begin position="321"/>
        <end position="344"/>
    </location>
</feature>
<dbReference type="PANTHER" id="PTHR47019">
    <property type="entry name" value="LIPID II FLIPPASE MURJ"/>
    <property type="match status" value="1"/>
</dbReference>
<dbReference type="PRINTS" id="PR01806">
    <property type="entry name" value="VIRFACTRMVIN"/>
</dbReference>
<feature type="transmembrane region" description="Helical" evidence="8">
    <location>
        <begin position="390"/>
        <end position="411"/>
    </location>
</feature>
<evidence type="ECO:0000256" key="8">
    <source>
        <dbReference type="HAMAP-Rule" id="MF_02078"/>
    </source>
</evidence>
<dbReference type="GO" id="GO:0005886">
    <property type="term" value="C:plasma membrane"/>
    <property type="evidence" value="ECO:0007669"/>
    <property type="project" value="UniProtKB-SubCell"/>
</dbReference>
<name>A0A1F5K5L6_9BACT</name>
<feature type="transmembrane region" description="Helical" evidence="8">
    <location>
        <begin position="137"/>
        <end position="159"/>
    </location>
</feature>
<proteinExistence type="inferred from homology"/>
<dbReference type="HAMAP" id="MF_02078">
    <property type="entry name" value="MurJ_MviN"/>
    <property type="match status" value="1"/>
</dbReference>
<keyword evidence="2 8" id="KW-1003">Cell membrane</keyword>
<keyword evidence="4 8" id="KW-0133">Cell shape</keyword>
<comment type="function">
    <text evidence="8 9">Involved in peptidoglycan biosynthesis. Transports lipid-linked peptidoglycan precursors from the inner to the outer leaflet of the cytoplasmic membrane.</text>
</comment>
<keyword evidence="6 8" id="KW-1133">Transmembrane helix</keyword>
<evidence type="ECO:0000256" key="5">
    <source>
        <dbReference type="ARBA" id="ARBA00022984"/>
    </source>
</evidence>
<dbReference type="InterPro" id="IPR004268">
    <property type="entry name" value="MurJ"/>
</dbReference>
<keyword evidence="5 8" id="KW-0573">Peptidoglycan synthesis</keyword>
<protein>
    <recommendedName>
        <fullName evidence="8">Probable lipid II flippase MurJ</fullName>
    </recommendedName>
</protein>
<dbReference type="UniPathway" id="UPA00219"/>
<evidence type="ECO:0000313" key="10">
    <source>
        <dbReference type="EMBL" id="OGE36078.1"/>
    </source>
</evidence>
<dbReference type="AlphaFoldDB" id="A0A1F5K5L6"/>
<accession>A0A1F5K5L6</accession>
<comment type="pathway">
    <text evidence="8">Cell wall biogenesis; peptidoglycan biosynthesis.</text>
</comment>
<dbReference type="GO" id="GO:0071555">
    <property type="term" value="P:cell wall organization"/>
    <property type="evidence" value="ECO:0007669"/>
    <property type="project" value="UniProtKB-UniRule"/>
</dbReference>
<sequence>MVKNFLALLSLRQNSILSGAAVLMVTVAASKVLGLVRDRLLAHTFTPDQTAVFFAAFRLPDLMFQLLIFGAVSVAFIPVFTDILQKSEGEAFGFAADILNVVLIGFTAVSIAVFFLVQPLTNLIVPGFTMDQKVATAGLTQIILFGQILLVIGSFFTGVSQSFQRFIIPALASVFYNAGIILGILFLAPVWGLSGPAYGVVLGAAMHGLAQIPLVTSLGFRYKFSFNIFSSGIREVWGMMSIRTVGVAVEQINETVGIILASLISSASVTFLTFAQHLHTVPIGLFGATLAQAALPVLARAKAKGETEAFKGTLLTTMHQILFLALPAVAILIVLRIPAVRLVFGASQFNWEATVLTGRTLAFLSIGLAAQSVVLLLARSFYALKDTKTPVLISISTVLLNIILSVFFVRILHLEVWSLGLSYSIATITSVPLFIGALNGKLGGFNLKNLCLPAIKMVVAAGISAVALYIPIKLLDQLVFDTTKTVNLLLLTGIASFFGLSVYLFLVWMMKVRELETFGNFIKKIYRAKFKVESKEIIQEAGKV</sequence>
<comment type="subcellular location">
    <subcellularLocation>
        <location evidence="1 8">Cell membrane</location>
        <topology evidence="1 8">Multi-pass membrane protein</topology>
    </subcellularLocation>
</comment>
<dbReference type="PIRSF" id="PIRSF002869">
    <property type="entry name" value="MviN"/>
    <property type="match status" value="1"/>
</dbReference>
<evidence type="ECO:0000256" key="1">
    <source>
        <dbReference type="ARBA" id="ARBA00004651"/>
    </source>
</evidence>
<comment type="similarity">
    <text evidence="8 9">Belongs to the MurJ/MviN family.</text>
</comment>
<organism evidence="10 11">
    <name type="scientific">Candidatus Daviesbacteria bacterium RIFCSPHIGHO2_12_FULL_43_11</name>
    <dbReference type="NCBI Taxonomy" id="1797780"/>
    <lineage>
        <taxon>Bacteria</taxon>
        <taxon>Candidatus Daviesiibacteriota</taxon>
    </lineage>
</organism>
<feature type="transmembrane region" description="Helical" evidence="8">
    <location>
        <begin position="450"/>
        <end position="472"/>
    </location>
</feature>
<evidence type="ECO:0000256" key="2">
    <source>
        <dbReference type="ARBA" id="ARBA00022475"/>
    </source>
</evidence>
<keyword evidence="8 9" id="KW-0961">Cell wall biogenesis/degradation</keyword>
<feature type="transmembrane region" description="Helical" evidence="8">
    <location>
        <begin position="197"/>
        <end position="220"/>
    </location>
</feature>
<dbReference type="Proteomes" id="UP000176405">
    <property type="component" value="Unassembled WGS sequence"/>
</dbReference>
<dbReference type="InterPro" id="IPR051050">
    <property type="entry name" value="Lipid_II_flippase_MurJ/MviN"/>
</dbReference>
<evidence type="ECO:0000313" key="11">
    <source>
        <dbReference type="Proteomes" id="UP000176405"/>
    </source>
</evidence>
<feature type="transmembrane region" description="Helical" evidence="8">
    <location>
        <begin position="488"/>
        <end position="508"/>
    </location>
</feature>
<feature type="transmembrane region" description="Helical" evidence="8">
    <location>
        <begin position="356"/>
        <end position="378"/>
    </location>
</feature>
<feature type="transmembrane region" description="Helical" evidence="8">
    <location>
        <begin position="62"/>
        <end position="80"/>
    </location>
</feature>
<dbReference type="Pfam" id="PF03023">
    <property type="entry name" value="MurJ"/>
    <property type="match status" value="1"/>
</dbReference>
<reference evidence="10 11" key="1">
    <citation type="journal article" date="2016" name="Nat. Commun.">
        <title>Thousands of microbial genomes shed light on interconnected biogeochemical processes in an aquifer system.</title>
        <authorList>
            <person name="Anantharaman K."/>
            <person name="Brown C.T."/>
            <person name="Hug L.A."/>
            <person name="Sharon I."/>
            <person name="Castelle C.J."/>
            <person name="Probst A.J."/>
            <person name="Thomas B.C."/>
            <person name="Singh A."/>
            <person name="Wilkins M.J."/>
            <person name="Karaoz U."/>
            <person name="Brodie E.L."/>
            <person name="Williams K.H."/>
            <person name="Hubbard S.S."/>
            <person name="Banfield J.F."/>
        </authorList>
    </citation>
    <scope>NUCLEOTIDE SEQUENCE [LARGE SCALE GENOMIC DNA]</scope>
</reference>
<feature type="transmembrane region" description="Helical" evidence="8">
    <location>
        <begin position="92"/>
        <end position="117"/>
    </location>
</feature>
<dbReference type="PANTHER" id="PTHR47019:SF1">
    <property type="entry name" value="LIPID II FLIPPASE MURJ"/>
    <property type="match status" value="1"/>
</dbReference>
<keyword evidence="8 9" id="KW-0813">Transport</keyword>
<comment type="caution">
    <text evidence="10">The sequence shown here is derived from an EMBL/GenBank/DDBJ whole genome shotgun (WGS) entry which is preliminary data.</text>
</comment>
<evidence type="ECO:0000256" key="3">
    <source>
        <dbReference type="ARBA" id="ARBA00022692"/>
    </source>
</evidence>
<dbReference type="STRING" id="1797780.A3E45_04055"/>
<keyword evidence="3 8" id="KW-0812">Transmembrane</keyword>
<dbReference type="EMBL" id="MFDH01000017">
    <property type="protein sequence ID" value="OGE36078.1"/>
    <property type="molecule type" value="Genomic_DNA"/>
</dbReference>
<keyword evidence="7 8" id="KW-0472">Membrane</keyword>